<sequence>MIEVHLMDIIWHGHSCFELVSGGYSAVIDPFQDTSVGTAYPHVRLTADAVYISHEDRDHNFREGVTLRSTGKANPFAVTELETYHDIMRGRLRGMNTVRIFAAEGMRVAHLGDLGAKPTPEQMQQLQG</sequence>
<reference evidence="1" key="1">
    <citation type="journal article" date="2013" name="Environ. Microbiol.">
        <title>Microbiota from the distal guts of lean and obese adolescents exhibit partial functional redundancy besides clear differences in community structure.</title>
        <authorList>
            <person name="Ferrer M."/>
            <person name="Ruiz A."/>
            <person name="Lanza F."/>
            <person name="Haange S.B."/>
            <person name="Oberbach A."/>
            <person name="Till H."/>
            <person name="Bargiela R."/>
            <person name="Campoy C."/>
            <person name="Segura M.T."/>
            <person name="Richter M."/>
            <person name="von Bergen M."/>
            <person name="Seifert J."/>
            <person name="Suarez A."/>
        </authorList>
    </citation>
    <scope>NUCLEOTIDE SEQUENCE</scope>
</reference>
<feature type="non-terminal residue" evidence="1">
    <location>
        <position position="128"/>
    </location>
</feature>
<dbReference type="EMBL" id="AJWZ01004342">
    <property type="protein sequence ID" value="EKC65710.1"/>
    <property type="molecule type" value="Genomic_DNA"/>
</dbReference>
<comment type="caution">
    <text evidence="1">The sequence shown here is derived from an EMBL/GenBank/DDBJ whole genome shotgun (WGS) entry which is preliminary data.</text>
</comment>
<keyword evidence="1" id="KW-0378">Hydrolase</keyword>
<dbReference type="PANTHER" id="PTHR42967:SF1">
    <property type="entry name" value="MBL FOLD METALLO-HYDROLASE"/>
    <property type="match status" value="1"/>
</dbReference>
<organism evidence="1">
    <name type="scientific">human gut metagenome</name>
    <dbReference type="NCBI Taxonomy" id="408170"/>
    <lineage>
        <taxon>unclassified sequences</taxon>
        <taxon>metagenomes</taxon>
        <taxon>organismal metagenomes</taxon>
    </lineage>
</organism>
<dbReference type="Pfam" id="PF13483">
    <property type="entry name" value="Lactamase_B_3"/>
    <property type="match status" value="1"/>
</dbReference>
<accession>K1TH81</accession>
<dbReference type="PANTHER" id="PTHR42967">
    <property type="entry name" value="METAL DEPENDENT HYDROLASE"/>
    <property type="match status" value="1"/>
</dbReference>
<dbReference type="AlphaFoldDB" id="K1TH81"/>
<dbReference type="GO" id="GO:0016787">
    <property type="term" value="F:hydrolase activity"/>
    <property type="evidence" value="ECO:0007669"/>
    <property type="project" value="UniProtKB-KW"/>
</dbReference>
<proteinExistence type="predicted"/>
<dbReference type="Gene3D" id="3.60.15.10">
    <property type="entry name" value="Ribonuclease Z/Hydroxyacylglutathione hydrolase-like"/>
    <property type="match status" value="1"/>
</dbReference>
<name>K1TH81_9ZZZZ</name>
<dbReference type="InterPro" id="IPR036866">
    <property type="entry name" value="RibonucZ/Hydroxyglut_hydro"/>
</dbReference>
<protein>
    <submittedName>
        <fullName evidence="1">Zn-dependent hydrolase of the beta-lactamase fold-like protein</fullName>
    </submittedName>
</protein>
<evidence type="ECO:0000313" key="1">
    <source>
        <dbReference type="EMBL" id="EKC65710.1"/>
    </source>
</evidence>
<gene>
    <name evidence="1" type="ORF">OBE_06319</name>
</gene>
<dbReference type="SUPFAM" id="SSF56281">
    <property type="entry name" value="Metallo-hydrolase/oxidoreductase"/>
    <property type="match status" value="1"/>
</dbReference>